<keyword evidence="2" id="KW-1185">Reference proteome</keyword>
<reference evidence="2" key="1">
    <citation type="journal article" date="2023" name="Front. Plant Sci.">
        <title>Chromosomal-level genome assembly of Melastoma candidum provides insights into trichome evolution.</title>
        <authorList>
            <person name="Zhong Y."/>
            <person name="Wu W."/>
            <person name="Sun C."/>
            <person name="Zou P."/>
            <person name="Liu Y."/>
            <person name="Dai S."/>
            <person name="Zhou R."/>
        </authorList>
    </citation>
    <scope>NUCLEOTIDE SEQUENCE [LARGE SCALE GENOMIC DNA]</scope>
</reference>
<dbReference type="Proteomes" id="UP001057402">
    <property type="component" value="Chromosome 6"/>
</dbReference>
<proteinExistence type="predicted"/>
<gene>
    <name evidence="1" type="ORF">MLD38_022193</name>
</gene>
<dbReference type="EMBL" id="CM042885">
    <property type="protein sequence ID" value="KAI4366304.1"/>
    <property type="molecule type" value="Genomic_DNA"/>
</dbReference>
<protein>
    <submittedName>
        <fullName evidence="1">Uncharacterized protein</fullName>
    </submittedName>
</protein>
<organism evidence="1 2">
    <name type="scientific">Melastoma candidum</name>
    <dbReference type="NCBI Taxonomy" id="119954"/>
    <lineage>
        <taxon>Eukaryota</taxon>
        <taxon>Viridiplantae</taxon>
        <taxon>Streptophyta</taxon>
        <taxon>Embryophyta</taxon>
        <taxon>Tracheophyta</taxon>
        <taxon>Spermatophyta</taxon>
        <taxon>Magnoliopsida</taxon>
        <taxon>eudicotyledons</taxon>
        <taxon>Gunneridae</taxon>
        <taxon>Pentapetalae</taxon>
        <taxon>rosids</taxon>
        <taxon>malvids</taxon>
        <taxon>Myrtales</taxon>
        <taxon>Melastomataceae</taxon>
        <taxon>Melastomatoideae</taxon>
        <taxon>Melastomateae</taxon>
        <taxon>Melastoma</taxon>
    </lineage>
</organism>
<name>A0ACB9QMD2_9MYRT</name>
<evidence type="ECO:0000313" key="2">
    <source>
        <dbReference type="Proteomes" id="UP001057402"/>
    </source>
</evidence>
<sequence>MPQASDPRQRMRPSKRISSRIFRRCCPGLRPLDGGDATDLLFVSAAADPNHSPLFSDHPYARPEPPLLPLPCKPYGIRTLFYPPPNASKTSKRPNKKPSLLTSTAASALPSRPTPKRSPPKPKTPQKKDHKFTPKDVPASAVVSHVIGPNPSDLPRGVIMSTSGNLHLGDQVTAGSGIEPPCPFIYSLAPPPSSLPLPKFALRPKLACNAVLAATHKSINPSTPESLRRILHLP</sequence>
<comment type="caution">
    <text evidence="1">The sequence shown here is derived from an EMBL/GenBank/DDBJ whole genome shotgun (WGS) entry which is preliminary data.</text>
</comment>
<accession>A0ACB9QMD2</accession>
<evidence type="ECO:0000313" key="1">
    <source>
        <dbReference type="EMBL" id="KAI4366304.1"/>
    </source>
</evidence>